<comment type="caution">
    <text evidence="1">The sequence shown here is derived from an EMBL/GenBank/DDBJ whole genome shotgun (WGS) entry which is preliminary data.</text>
</comment>
<reference evidence="2" key="2">
    <citation type="submission" date="2022-01" db="EMBL/GenBank/DDBJ databases">
        <title>Lysobacter chinensis sp. nov., a bacterium isolated from cow dung compost.</title>
        <authorList>
            <person name="Zhou L.Y."/>
        </authorList>
    </citation>
    <scope>NUCLEOTIDE SEQUENCE [LARGE SCALE GENOMIC DNA]</scope>
    <source>
        <strain evidence="2">TLK-CK17</strain>
    </source>
</reference>
<accession>A0ABS9HX27</accession>
<evidence type="ECO:0000313" key="2">
    <source>
        <dbReference type="Proteomes" id="UP001430796"/>
    </source>
</evidence>
<reference evidence="1 2" key="1">
    <citation type="submission" date="2022-01" db="EMBL/GenBank/DDBJ databases">
        <title>Lysobacter chinensis sp. nov., a bacterium isolated from cow dung compost.</title>
        <authorList>
            <person name="Liu Y."/>
        </authorList>
    </citation>
    <scope>NUCLEOTIDE SEQUENCE [LARGE SCALE GENOMIC DNA]</scope>
    <source>
        <strain evidence="1 2">TLK-CK17</strain>
    </source>
</reference>
<dbReference type="EMBL" id="JAKJPO010000009">
    <property type="protein sequence ID" value="MCF7222885.1"/>
    <property type="molecule type" value="Genomic_DNA"/>
</dbReference>
<gene>
    <name evidence="1" type="ORF">L3V18_13995</name>
</gene>
<protein>
    <submittedName>
        <fullName evidence="1">Uncharacterized protein</fullName>
    </submittedName>
</protein>
<sequence>MITEVDQRVAEDLGRSARGMLIIDKKDEHTDAITEITERRRFGAPVACRTKWIAEFSYPLDSRRNLLVQLSDLVILCLRRFFEIEGGYKPDAPEVVRQFYAECFLRLHQRTPVKTLAPHKGAANAALNALIDSACCRPARNVARRYGLPA</sequence>
<organism evidence="1 2">
    <name type="scientific">Marilutibacter chinensis</name>
    <dbReference type="NCBI Taxonomy" id="2912247"/>
    <lineage>
        <taxon>Bacteria</taxon>
        <taxon>Pseudomonadati</taxon>
        <taxon>Pseudomonadota</taxon>
        <taxon>Gammaproteobacteria</taxon>
        <taxon>Lysobacterales</taxon>
        <taxon>Lysobacteraceae</taxon>
        <taxon>Marilutibacter</taxon>
    </lineage>
</organism>
<dbReference type="Proteomes" id="UP001430796">
    <property type="component" value="Unassembled WGS sequence"/>
</dbReference>
<name>A0ABS9HX27_9GAMM</name>
<evidence type="ECO:0000313" key="1">
    <source>
        <dbReference type="EMBL" id="MCF7222885.1"/>
    </source>
</evidence>
<keyword evidence="2" id="KW-1185">Reference proteome</keyword>
<reference evidence="1 2" key="3">
    <citation type="submission" date="2022-01" db="EMBL/GenBank/DDBJ databases">
        <authorList>
            <person name="Zhou L.Y."/>
        </authorList>
    </citation>
    <scope>NUCLEOTIDE SEQUENCE [LARGE SCALE GENOMIC DNA]</scope>
    <source>
        <strain evidence="1 2">TLK-CK17</strain>
    </source>
</reference>
<proteinExistence type="predicted"/>